<evidence type="ECO:0000256" key="10">
    <source>
        <dbReference type="ARBA" id="ARBA00068150"/>
    </source>
</evidence>
<dbReference type="InterPro" id="IPR011006">
    <property type="entry name" value="CheY-like_superfamily"/>
</dbReference>
<dbReference type="FunFam" id="1.10.287.130:FF:000002">
    <property type="entry name" value="Two-component osmosensing histidine kinase"/>
    <property type="match status" value="1"/>
</dbReference>
<evidence type="ECO:0000256" key="9">
    <source>
        <dbReference type="ARBA" id="ARBA00064003"/>
    </source>
</evidence>
<keyword evidence="5" id="KW-0547">Nucleotide-binding</keyword>
<comment type="caution">
    <text evidence="15">The sequence shown here is derived from an EMBL/GenBank/DDBJ whole genome shotgun (WGS) entry which is preliminary data.</text>
</comment>
<sequence>MKVKRIPFFANFLCTAKSYQLIVTLCLLVLLSGVPYLAQAQYQNAHKSTLTINDGLSHSNVKYIFKDHLGYMWFATDDGLDRYDGYSVKVYRHQANNKGSLKSNNITTIAEDPAGNLWVGTGGGGLSLYNRNTDSFRNFDINDNIDNALSNNDISAIYIDSKKNFWVATYSGLNLMNPKTHLFKRYLYVKHKDYIPEHHIYGVVEDVAGLLWLATDGGLLCFNPNTGRYVNFKHNDANPNSPGSNHLRAIYKTPQGNLWLGSTDNGLDLFNIHTKTFTHYGHQPGNKNSIVNNTIFSLTPTGKNKLWVATEEGLEYLDMEKGTFDHDYNKYLDKVNSINYVLESDNILWVGTFEMGVIKYNNNISSFPHFNNKLSQPGELSNNHVLSFADIGNEIWVGTDGGGLNFMDKTTHAIMHDKASVTGSKVLSILEDRNRKIWIGTYGGGLDVLDSKTHRARHYDKGDGPNQINNISVFALAMDKVGDVWLGMDEGGVNVMHNGVVTKRYRYNINDTLHCLSNDDVRAIYADRRGNMWIGTFDGLNLYNPATDNFKHYKVFNTGLTHNTISSILEDSRGIMWVGTLGGGLNMLDKARHKFIQYNFPNGGIYSIIGSVQEDTLGYLWVSTTNGLIRFKPGTGDFRHFTIVNGLQGAEFNTGAGLRLQNGGLLFGGLNGFNVINPRHLPFNNHAPAVSFSGLQLFNKPVAIGESSPLKQAISQAKEIRLNYKQSVITLEYTALNYTLSDLNQYAYKLEGFEKDWNYVGGQRKATYTNLEPGTYTFKVKAANNDGVWNTTPASIKIVIEAPFWMENWFRAAMIVSLAMLFYGYYRFRLNDVSKKKEILERLVERRTAEIKKQANELQDQSEELTAINEELQAQSAELRSQREQELQARMEAESANKAKSIFLATMSHEIRTPMNGVMGMASLLCETNLDSEQREYAETIRISGESLINVINDILDFSKIESGEMVIDAHEFNLQQCLDEVCKLFSSQATKANIKLACHIDKGVPETIISDRLRLKQVLVNLVGNSVKFTREGGVTVNVKALHHRGEELKLAFEVKDTGVGISADKLSRLFKPFSQGDSSTTRKYGGTGLGLVICERLVELLGGTMNIESEPDKGTNVLFSMLCSTPKQQELPKANPQANQTGAISTDFASKFPMKILVAEDNPVNQMVIKQVLKKFGYIPTLAHNGKEAFEATQAENYDLVLMDVQMPEMDGLEATRSIRSQNAHQPIIMAMTASAMPEDKIACLQAGMNYFLSKPISFNELLVYLEKAFKDNMGVGAKV</sequence>
<dbReference type="Proteomes" id="UP000189739">
    <property type="component" value="Unassembled WGS sequence"/>
</dbReference>
<evidence type="ECO:0000259" key="14">
    <source>
        <dbReference type="PROSITE" id="PS50110"/>
    </source>
</evidence>
<dbReference type="Pfam" id="PF07495">
    <property type="entry name" value="Y_Y_Y"/>
    <property type="match status" value="1"/>
</dbReference>
<dbReference type="SUPFAM" id="SSF63829">
    <property type="entry name" value="Calcium-dependent phosphotriesterase"/>
    <property type="match status" value="3"/>
</dbReference>
<dbReference type="STRING" id="1792845.BC343_09990"/>
<gene>
    <name evidence="15" type="ORF">BC343_09990</name>
</gene>
<reference evidence="15 16" key="1">
    <citation type="submission" date="2016-07" db="EMBL/GenBank/DDBJ databases">
        <title>Genomic analysis of zinc-resistant bacterium Mucilaginibacter pedocola TBZ30.</title>
        <authorList>
            <person name="Huang J."/>
            <person name="Tang J."/>
        </authorList>
    </citation>
    <scope>NUCLEOTIDE SEQUENCE [LARGE SCALE GENOMIC DNA]</scope>
    <source>
        <strain evidence="15 16">TBZ30</strain>
    </source>
</reference>
<evidence type="ECO:0000256" key="7">
    <source>
        <dbReference type="ARBA" id="ARBA00022840"/>
    </source>
</evidence>
<dbReference type="SUPFAM" id="SSF47384">
    <property type="entry name" value="Homodimeric domain of signal transducing histidine kinase"/>
    <property type="match status" value="1"/>
</dbReference>
<dbReference type="Pfam" id="PF00072">
    <property type="entry name" value="Response_reg"/>
    <property type="match status" value="1"/>
</dbReference>
<feature type="modified residue" description="4-aspartylphosphate" evidence="11">
    <location>
        <position position="1206"/>
    </location>
</feature>
<keyword evidence="16" id="KW-1185">Reference proteome</keyword>
<dbReference type="CDD" id="cd00082">
    <property type="entry name" value="HisKA"/>
    <property type="match status" value="1"/>
</dbReference>
<dbReference type="Gene3D" id="2.60.40.10">
    <property type="entry name" value="Immunoglobulins"/>
    <property type="match status" value="1"/>
</dbReference>
<dbReference type="SMART" id="SM00448">
    <property type="entry name" value="REC"/>
    <property type="match status" value="1"/>
</dbReference>
<dbReference type="EC" id="2.7.13.3" evidence="2"/>
<protein>
    <recommendedName>
        <fullName evidence="10">Sensory/regulatory protein RpfC</fullName>
        <ecNumber evidence="2">2.7.13.3</ecNumber>
    </recommendedName>
</protein>
<comment type="subunit">
    <text evidence="9">At low DSF concentrations, interacts with RpfF.</text>
</comment>
<dbReference type="SUPFAM" id="SSF52172">
    <property type="entry name" value="CheY-like"/>
    <property type="match status" value="1"/>
</dbReference>
<comment type="catalytic activity">
    <reaction evidence="1">
        <text>ATP + protein L-histidine = ADP + protein N-phospho-L-histidine.</text>
        <dbReference type="EC" id="2.7.13.3"/>
    </reaction>
</comment>
<dbReference type="PROSITE" id="PS50110">
    <property type="entry name" value="RESPONSE_REGULATORY"/>
    <property type="match status" value="1"/>
</dbReference>
<evidence type="ECO:0000256" key="4">
    <source>
        <dbReference type="ARBA" id="ARBA00022679"/>
    </source>
</evidence>
<dbReference type="InterPro" id="IPR015943">
    <property type="entry name" value="WD40/YVTN_repeat-like_dom_sf"/>
</dbReference>
<dbReference type="Gene3D" id="3.30.565.10">
    <property type="entry name" value="Histidine kinase-like ATPase, C-terminal domain"/>
    <property type="match status" value="1"/>
</dbReference>
<evidence type="ECO:0000256" key="1">
    <source>
        <dbReference type="ARBA" id="ARBA00000085"/>
    </source>
</evidence>
<evidence type="ECO:0000259" key="13">
    <source>
        <dbReference type="PROSITE" id="PS50109"/>
    </source>
</evidence>
<dbReference type="Pfam" id="PF02518">
    <property type="entry name" value="HATPase_c"/>
    <property type="match status" value="1"/>
</dbReference>
<feature type="coiled-coil region" evidence="12">
    <location>
        <begin position="837"/>
        <end position="894"/>
    </location>
</feature>
<feature type="domain" description="Histidine kinase" evidence="13">
    <location>
        <begin position="906"/>
        <end position="1127"/>
    </location>
</feature>
<evidence type="ECO:0000256" key="5">
    <source>
        <dbReference type="ARBA" id="ARBA00022741"/>
    </source>
</evidence>
<dbReference type="InterPro" id="IPR003661">
    <property type="entry name" value="HisK_dim/P_dom"/>
</dbReference>
<organism evidence="15 16">
    <name type="scientific">Mucilaginibacter pedocola</name>
    <dbReference type="NCBI Taxonomy" id="1792845"/>
    <lineage>
        <taxon>Bacteria</taxon>
        <taxon>Pseudomonadati</taxon>
        <taxon>Bacteroidota</taxon>
        <taxon>Sphingobacteriia</taxon>
        <taxon>Sphingobacteriales</taxon>
        <taxon>Sphingobacteriaceae</taxon>
        <taxon>Mucilaginibacter</taxon>
    </lineage>
</organism>
<evidence type="ECO:0000256" key="2">
    <source>
        <dbReference type="ARBA" id="ARBA00012438"/>
    </source>
</evidence>
<dbReference type="SUPFAM" id="SSF55874">
    <property type="entry name" value="ATPase domain of HSP90 chaperone/DNA topoisomerase II/histidine kinase"/>
    <property type="match status" value="1"/>
</dbReference>
<dbReference type="Gene3D" id="2.130.10.10">
    <property type="entry name" value="YVTN repeat-like/Quinoprotein amine dehydrogenase"/>
    <property type="match status" value="2"/>
</dbReference>
<dbReference type="InterPro" id="IPR011110">
    <property type="entry name" value="Reg_prop"/>
</dbReference>
<dbReference type="GO" id="GO:0000155">
    <property type="term" value="F:phosphorelay sensor kinase activity"/>
    <property type="evidence" value="ECO:0007669"/>
    <property type="project" value="InterPro"/>
</dbReference>
<dbReference type="FunFam" id="2.60.40.10:FF:000791">
    <property type="entry name" value="Two-component system sensor histidine kinase/response regulator"/>
    <property type="match status" value="1"/>
</dbReference>
<dbReference type="InterPro" id="IPR003594">
    <property type="entry name" value="HATPase_dom"/>
</dbReference>
<dbReference type="InterPro" id="IPR036890">
    <property type="entry name" value="HATPase_C_sf"/>
</dbReference>
<dbReference type="Gene3D" id="1.10.287.130">
    <property type="match status" value="1"/>
</dbReference>
<dbReference type="GO" id="GO:0005524">
    <property type="term" value="F:ATP binding"/>
    <property type="evidence" value="ECO:0007669"/>
    <property type="project" value="UniProtKB-KW"/>
</dbReference>
<dbReference type="SMART" id="SM00387">
    <property type="entry name" value="HATPase_c"/>
    <property type="match status" value="1"/>
</dbReference>
<dbReference type="InterPro" id="IPR005467">
    <property type="entry name" value="His_kinase_dom"/>
</dbReference>
<evidence type="ECO:0000256" key="6">
    <source>
        <dbReference type="ARBA" id="ARBA00022777"/>
    </source>
</evidence>
<dbReference type="InterPro" id="IPR004358">
    <property type="entry name" value="Sig_transdc_His_kin-like_C"/>
</dbReference>
<feature type="domain" description="Response regulatory" evidence="14">
    <location>
        <begin position="1157"/>
        <end position="1272"/>
    </location>
</feature>
<dbReference type="RefSeq" id="WP_078349714.1">
    <property type="nucleotide sequence ID" value="NZ_MBTF01000034.1"/>
</dbReference>
<dbReference type="InterPro" id="IPR013783">
    <property type="entry name" value="Ig-like_fold"/>
</dbReference>
<evidence type="ECO:0000313" key="16">
    <source>
        <dbReference type="Proteomes" id="UP000189739"/>
    </source>
</evidence>
<evidence type="ECO:0000256" key="8">
    <source>
        <dbReference type="ARBA" id="ARBA00023012"/>
    </source>
</evidence>
<dbReference type="PANTHER" id="PTHR45339:SF1">
    <property type="entry name" value="HYBRID SIGNAL TRANSDUCTION HISTIDINE KINASE J"/>
    <property type="match status" value="1"/>
</dbReference>
<dbReference type="PRINTS" id="PR00344">
    <property type="entry name" value="BCTRLSENSOR"/>
</dbReference>
<dbReference type="FunFam" id="3.30.565.10:FF:000010">
    <property type="entry name" value="Sensor histidine kinase RcsC"/>
    <property type="match status" value="1"/>
</dbReference>
<proteinExistence type="predicted"/>
<keyword evidence="7" id="KW-0067">ATP-binding</keyword>
<dbReference type="CDD" id="cd16922">
    <property type="entry name" value="HATPase_EvgS-ArcB-TorS-like"/>
    <property type="match status" value="1"/>
</dbReference>
<accession>A0A1S9PBJ5</accession>
<keyword evidence="8" id="KW-0902">Two-component regulatory system</keyword>
<dbReference type="InterPro" id="IPR011123">
    <property type="entry name" value="Y_Y_Y"/>
</dbReference>
<evidence type="ECO:0000313" key="15">
    <source>
        <dbReference type="EMBL" id="OOQ57988.1"/>
    </source>
</evidence>
<evidence type="ECO:0000256" key="12">
    <source>
        <dbReference type="SAM" id="Coils"/>
    </source>
</evidence>
<dbReference type="Pfam" id="PF07494">
    <property type="entry name" value="Reg_prop"/>
    <property type="match status" value="5"/>
</dbReference>
<keyword evidence="3 11" id="KW-0597">Phosphoprotein</keyword>
<dbReference type="InterPro" id="IPR001789">
    <property type="entry name" value="Sig_transdc_resp-reg_receiver"/>
</dbReference>
<evidence type="ECO:0000256" key="11">
    <source>
        <dbReference type="PROSITE-ProRule" id="PRU00169"/>
    </source>
</evidence>
<keyword evidence="6" id="KW-0418">Kinase</keyword>
<dbReference type="SMART" id="SM00388">
    <property type="entry name" value="HisKA"/>
    <property type="match status" value="1"/>
</dbReference>
<dbReference type="CDD" id="cd00146">
    <property type="entry name" value="PKD"/>
    <property type="match status" value="1"/>
</dbReference>
<dbReference type="OrthoDB" id="9809670at2"/>
<dbReference type="EMBL" id="MBTF01000034">
    <property type="protein sequence ID" value="OOQ57988.1"/>
    <property type="molecule type" value="Genomic_DNA"/>
</dbReference>
<dbReference type="PANTHER" id="PTHR45339">
    <property type="entry name" value="HYBRID SIGNAL TRANSDUCTION HISTIDINE KINASE J"/>
    <property type="match status" value="1"/>
</dbReference>
<dbReference type="PROSITE" id="PS50109">
    <property type="entry name" value="HIS_KIN"/>
    <property type="match status" value="1"/>
</dbReference>
<dbReference type="Pfam" id="PF00512">
    <property type="entry name" value="HisKA"/>
    <property type="match status" value="1"/>
</dbReference>
<dbReference type="InterPro" id="IPR036097">
    <property type="entry name" value="HisK_dim/P_sf"/>
</dbReference>
<dbReference type="CDD" id="cd17546">
    <property type="entry name" value="REC_hyHK_CKI1_RcsC-like"/>
    <property type="match status" value="1"/>
</dbReference>
<keyword evidence="4" id="KW-0808">Transferase</keyword>
<keyword evidence="12" id="KW-0175">Coiled coil</keyword>
<dbReference type="Gene3D" id="3.40.50.2300">
    <property type="match status" value="1"/>
</dbReference>
<evidence type="ECO:0000256" key="3">
    <source>
        <dbReference type="ARBA" id="ARBA00022553"/>
    </source>
</evidence>
<name>A0A1S9PBJ5_9SPHI</name>